<keyword evidence="2" id="KW-0812">Transmembrane</keyword>
<dbReference type="VEuPathDB" id="CryptoDB:Cvel_1885"/>
<sequence>MSLWTDGAGLKVPLEQFGLSAGVRVRVPGGDLKLILGTRSSGITLLSPGDDGDGDGDRLSGQLEWCDNDRLCDVPLDADESLYKCSHTVEKPKDSFFHLNVIDLGAGAEVVVEEGQAVLPSVSLDCEAEERKEEEEESGTAVEVLNTPVQVLRRPEWSRGEDWKKIVGDLGADGFFGLAGDALSCRDTHSFFPSLLSAAVAENKDETDKKKIELKSGERSSAGDYGIEPVLLGFDLNVSLNEGPVGGSGYAKKWDVVQEEISSLLGEGDDPQELCSVVSLSGPLASHIRLSNDSQSSLVSLPSWSSESFVSSASFSFPQTKGFQGKCAKKEKEETDRESFFNSPLTTGISWLDFLFGLRKREQFYLSPSSSDEALIASLEERQTDRDGWRRRERGREEEKVTGSEIGNEEEQVTQETARRLEEAEEGASSSSSSSPFSAGSIQIGGSIPELYRDRMIWSERQAGRSNPFSFMSYNWRTCGVAGLNLFSSSWIAEINTGEEGLVLPHSLLKALESWIPSVKCPDFHRGKRIDVVKGCRVEKKSKRSGEDLPFLLFDLEQMGNKERGPLVLPLESLVKEEKDEPDDRLFVSEHMYQDRSVNGHTSGLPIRLGSLAMKSFYWVVDEAGHPGSVGLANKDAGVTHSSRTEDEKDEDRAKGTQRGFQVSLGPSASCAEPAQCRGAQTFFEPLNLCLDPPCTLFWFRSLNEKEKTCDLPSSAFQGLSVFLGLLVVAEIAAFFFYRLVASLARRRCL</sequence>
<feature type="region of interest" description="Disordered" evidence="1">
    <location>
        <begin position="382"/>
        <end position="442"/>
    </location>
</feature>
<dbReference type="InterPro" id="IPR021109">
    <property type="entry name" value="Peptidase_aspartic_dom_sf"/>
</dbReference>
<feature type="compositionally biased region" description="Basic and acidic residues" evidence="1">
    <location>
        <begin position="382"/>
        <end position="402"/>
    </location>
</feature>
<name>A0A0G4I680_9ALVE</name>
<proteinExistence type="predicted"/>
<gene>
    <name evidence="3" type="ORF">Cvel_1885</name>
</gene>
<dbReference type="SUPFAM" id="SSF50630">
    <property type="entry name" value="Acid proteases"/>
    <property type="match status" value="1"/>
</dbReference>
<organism evidence="3">
    <name type="scientific">Chromera velia CCMP2878</name>
    <dbReference type="NCBI Taxonomy" id="1169474"/>
    <lineage>
        <taxon>Eukaryota</taxon>
        <taxon>Sar</taxon>
        <taxon>Alveolata</taxon>
        <taxon>Colpodellida</taxon>
        <taxon>Chromeraceae</taxon>
        <taxon>Chromera</taxon>
    </lineage>
</organism>
<feature type="compositionally biased region" description="Low complexity" evidence="1">
    <location>
        <begin position="427"/>
        <end position="441"/>
    </location>
</feature>
<dbReference type="EMBL" id="CDMZ01005280">
    <property type="protein sequence ID" value="CEM52533.1"/>
    <property type="molecule type" value="Genomic_DNA"/>
</dbReference>
<dbReference type="Gene3D" id="2.40.70.10">
    <property type="entry name" value="Acid Proteases"/>
    <property type="match status" value="1"/>
</dbReference>
<dbReference type="AlphaFoldDB" id="A0A0G4I680"/>
<evidence type="ECO:0008006" key="4">
    <source>
        <dbReference type="Google" id="ProtNLM"/>
    </source>
</evidence>
<feature type="transmembrane region" description="Helical" evidence="2">
    <location>
        <begin position="716"/>
        <end position="738"/>
    </location>
</feature>
<feature type="compositionally biased region" description="Basic and acidic residues" evidence="1">
    <location>
        <begin position="643"/>
        <end position="655"/>
    </location>
</feature>
<reference evidence="3" key="1">
    <citation type="submission" date="2014-11" db="EMBL/GenBank/DDBJ databases">
        <authorList>
            <person name="Otto D Thomas"/>
            <person name="Naeem Raeece"/>
        </authorList>
    </citation>
    <scope>NUCLEOTIDE SEQUENCE</scope>
</reference>
<accession>A0A0G4I680</accession>
<keyword evidence="2" id="KW-0472">Membrane</keyword>
<evidence type="ECO:0000313" key="3">
    <source>
        <dbReference type="EMBL" id="CEM52533.1"/>
    </source>
</evidence>
<keyword evidence="2" id="KW-1133">Transmembrane helix</keyword>
<feature type="region of interest" description="Disordered" evidence="1">
    <location>
        <begin position="630"/>
        <end position="659"/>
    </location>
</feature>
<evidence type="ECO:0000256" key="1">
    <source>
        <dbReference type="SAM" id="MobiDB-lite"/>
    </source>
</evidence>
<protein>
    <recommendedName>
        <fullName evidence="4">Transmembrane protein</fullName>
    </recommendedName>
</protein>
<evidence type="ECO:0000256" key="2">
    <source>
        <dbReference type="SAM" id="Phobius"/>
    </source>
</evidence>